<proteinExistence type="predicted"/>
<evidence type="ECO:0000313" key="2">
    <source>
        <dbReference type="Proteomes" id="UP000596079"/>
    </source>
</evidence>
<gene>
    <name evidence="1" type="ORF">IAQ69_15620</name>
</gene>
<reference evidence="1 2" key="1">
    <citation type="submission" date="2020-08" db="EMBL/GenBank/DDBJ databases">
        <title>Emergence of ISAba1-mediated novel tet(X) in Acinetobacter variabilis from a chicken farm.</title>
        <authorList>
            <person name="Peng K."/>
            <person name="Li R."/>
        </authorList>
    </citation>
    <scope>NUCLEOTIDE SEQUENCE [LARGE SCALE GENOMIC DNA]</scope>
    <source>
        <strain evidence="1 2">XM9F202-2</strain>
        <plasmid evidence="1 2">pXM9F202-2-186k</plasmid>
    </source>
</reference>
<dbReference type="Proteomes" id="UP000596079">
    <property type="component" value="Plasmid pXM9F202-2-186k"/>
</dbReference>
<dbReference type="EMBL" id="CP060812">
    <property type="protein sequence ID" value="QQN89606.1"/>
    <property type="molecule type" value="Genomic_DNA"/>
</dbReference>
<dbReference type="AlphaFoldDB" id="A0A7T8AQV0"/>
<keyword evidence="1" id="KW-0614">Plasmid</keyword>
<evidence type="ECO:0000313" key="1">
    <source>
        <dbReference type="EMBL" id="QQN89606.1"/>
    </source>
</evidence>
<protein>
    <submittedName>
        <fullName evidence="1">Uncharacterized protein</fullName>
    </submittedName>
</protein>
<accession>A0A7T8AQV0</accession>
<dbReference type="RefSeq" id="WP_171501091.1">
    <property type="nucleotide sequence ID" value="NZ_CP060812.1"/>
</dbReference>
<name>A0A7T8AQV0_9GAMM</name>
<geneLocation type="plasmid" evidence="1 2">
    <name>pXM9F202-2-186k</name>
</geneLocation>
<dbReference type="Gene3D" id="3.40.960.10">
    <property type="entry name" value="VSR Endonuclease"/>
    <property type="match status" value="1"/>
</dbReference>
<organism evidence="1 2">
    <name type="scientific">Acinetobacter variabilis</name>
    <dbReference type="NCBI Taxonomy" id="70346"/>
    <lineage>
        <taxon>Bacteria</taxon>
        <taxon>Pseudomonadati</taxon>
        <taxon>Pseudomonadota</taxon>
        <taxon>Gammaproteobacteria</taxon>
        <taxon>Moraxellales</taxon>
        <taxon>Moraxellaceae</taxon>
        <taxon>Acinetobacter</taxon>
    </lineage>
</organism>
<sequence length="339" mass="39649">MQKNVYLHGKSGNQSVVLRNMGFLHQKDTVEFDLTSDKDTDLEVTDINIPPFVKLNDFQYGGGITQRYKIKNTKLKTKNKSSIRLLTVEFPQTLLIKLYSLMTPPEGLLPSKLGVWEWRQTFYNKMTGESYFCSCFKDALTKEYVGLVRKHAHLANALENNSFKESICHICTKTNSDLMYSHNMYSSSFKARYGAYITKHSIQESISERDAENYIRELKGVARIGERWVNETLLFNYINLLFPQFTVQREASPTWLNRQRFDVYIPELNLAIEYQGQQHYVAVDLFGGEEGLKRTKQRDKEKLQLSKINGVDIIYFSYKENLTEKLVQNRLKKYLKEYE</sequence>